<organism evidence="2 3">
    <name type="scientific">Mucilaginibacter limnophilus</name>
    <dbReference type="NCBI Taxonomy" id="1932778"/>
    <lineage>
        <taxon>Bacteria</taxon>
        <taxon>Pseudomonadati</taxon>
        <taxon>Bacteroidota</taxon>
        <taxon>Sphingobacteriia</taxon>
        <taxon>Sphingobacteriales</taxon>
        <taxon>Sphingobacteriaceae</taxon>
        <taxon>Mucilaginibacter</taxon>
    </lineage>
</organism>
<feature type="signal peptide" evidence="1">
    <location>
        <begin position="1"/>
        <end position="19"/>
    </location>
</feature>
<comment type="caution">
    <text evidence="2">The sequence shown here is derived from an EMBL/GenBank/DDBJ whole genome shotgun (WGS) entry which is preliminary data.</text>
</comment>
<feature type="chain" id="PRO_5018770544" evidence="1">
    <location>
        <begin position="20"/>
        <end position="106"/>
    </location>
</feature>
<evidence type="ECO:0000313" key="3">
    <source>
        <dbReference type="Proteomes" id="UP000282759"/>
    </source>
</evidence>
<dbReference type="EMBL" id="SACK01000008">
    <property type="protein sequence ID" value="RVT98481.1"/>
    <property type="molecule type" value="Genomic_DNA"/>
</dbReference>
<reference evidence="2 3" key="1">
    <citation type="submission" date="2019-01" db="EMBL/GenBank/DDBJ databases">
        <authorList>
            <person name="Chen W.-M."/>
        </authorList>
    </citation>
    <scope>NUCLEOTIDE SEQUENCE [LARGE SCALE GENOMIC DNA]</scope>
    <source>
        <strain evidence="2 3">YBJ-36</strain>
    </source>
</reference>
<proteinExistence type="predicted"/>
<name>A0A3S2XZ75_9SPHI</name>
<gene>
    <name evidence="2" type="ORF">EOD41_16975</name>
</gene>
<evidence type="ECO:0000313" key="2">
    <source>
        <dbReference type="EMBL" id="RVT98481.1"/>
    </source>
</evidence>
<dbReference type="Proteomes" id="UP000282759">
    <property type="component" value="Unassembled WGS sequence"/>
</dbReference>
<evidence type="ECO:0000256" key="1">
    <source>
        <dbReference type="SAM" id="SignalP"/>
    </source>
</evidence>
<keyword evidence="1" id="KW-0732">Signal</keyword>
<keyword evidence="3" id="KW-1185">Reference proteome</keyword>
<dbReference type="AlphaFoldDB" id="A0A3S2XZ75"/>
<sequence>MKKLFIPMIAAVIALSASAFTMKRTVGYFYEYTSSSTAEADITNINNYVRSAASCPSGSDVCGVLLGTNRATGQHPVTSEFDAEKAALWDSQDSGSPANGNIQMKN</sequence>
<protein>
    <submittedName>
        <fullName evidence="2">Uncharacterized protein</fullName>
    </submittedName>
</protein>
<accession>A0A3S2XZ75</accession>